<dbReference type="RefSeq" id="WP_097052227.1">
    <property type="nucleotide sequence ID" value="NZ_OBMM01000003.1"/>
</dbReference>
<evidence type="ECO:0000313" key="1">
    <source>
        <dbReference type="EMBL" id="SOC21584.1"/>
    </source>
</evidence>
<organism evidence="1 2">
    <name type="scientific">Thalassospira xiamenensis</name>
    <dbReference type="NCBI Taxonomy" id="220697"/>
    <lineage>
        <taxon>Bacteria</taxon>
        <taxon>Pseudomonadati</taxon>
        <taxon>Pseudomonadota</taxon>
        <taxon>Alphaproteobacteria</taxon>
        <taxon>Rhodospirillales</taxon>
        <taxon>Thalassospiraceae</taxon>
        <taxon>Thalassospira</taxon>
    </lineage>
</organism>
<protein>
    <submittedName>
        <fullName evidence="1">Uncharacterized protein</fullName>
    </submittedName>
</protein>
<reference evidence="1 2" key="1">
    <citation type="submission" date="2017-08" db="EMBL/GenBank/DDBJ databases">
        <authorList>
            <person name="de Groot N.N."/>
        </authorList>
    </citation>
    <scope>NUCLEOTIDE SEQUENCE [LARGE SCALE GENOMIC DNA]</scope>
    <source>
        <strain evidence="1 2">USBA 78</strain>
    </source>
</reference>
<dbReference type="EMBL" id="OBMM01000003">
    <property type="protein sequence ID" value="SOC21584.1"/>
    <property type="molecule type" value="Genomic_DNA"/>
</dbReference>
<name>A0A285TH68_9PROT</name>
<proteinExistence type="predicted"/>
<dbReference type="Proteomes" id="UP000219068">
    <property type="component" value="Unassembled WGS sequence"/>
</dbReference>
<sequence length="152" mass="17064">MQKRDCKDVEAQFARKKPCVDCPFRNDGKALKLAEGRLESILGGLLSQADGTFHCHETVYKEGNENFDANGNYAPTEIHQCAGAASVMQKLGQDTQIVQVAMRMGIIKHDHYEKSHPLTIDPNALDRGAIHKSIEQRREEAVNQLKEKIHIQ</sequence>
<dbReference type="AlphaFoldDB" id="A0A285TH68"/>
<gene>
    <name evidence="1" type="ORF">SAMN05428964_103446</name>
</gene>
<accession>A0A285TH68</accession>
<evidence type="ECO:0000313" key="2">
    <source>
        <dbReference type="Proteomes" id="UP000219068"/>
    </source>
</evidence>